<name>A0A813QDZ0_9BILA</name>
<evidence type="ECO:0000313" key="5">
    <source>
        <dbReference type="Proteomes" id="UP000663882"/>
    </source>
</evidence>
<dbReference type="InterPro" id="IPR019261">
    <property type="entry name" value="PARG_cat_microbial"/>
</dbReference>
<dbReference type="EMBL" id="CAJNOO010000043">
    <property type="protein sequence ID" value="CAF0765715.1"/>
    <property type="molecule type" value="Genomic_DNA"/>
</dbReference>
<dbReference type="Proteomes" id="UP000663882">
    <property type="component" value="Unassembled WGS sequence"/>
</dbReference>
<dbReference type="Proteomes" id="UP000663823">
    <property type="component" value="Unassembled WGS sequence"/>
</dbReference>
<proteinExistence type="predicted"/>
<evidence type="ECO:0000256" key="1">
    <source>
        <dbReference type="SAM" id="MobiDB-lite"/>
    </source>
</evidence>
<dbReference type="InterPro" id="IPR036278">
    <property type="entry name" value="Sialidase_sf"/>
</dbReference>
<dbReference type="OrthoDB" id="9976736at2759"/>
<feature type="compositionally biased region" description="Basic and acidic residues" evidence="1">
    <location>
        <begin position="208"/>
        <end position="296"/>
    </location>
</feature>
<dbReference type="PANTHER" id="PTHR35596">
    <property type="entry name" value="DUF2263 DOMAIN-CONTAINING PROTEIN"/>
    <property type="match status" value="1"/>
</dbReference>
<sequence length="1003" mass="113485">MGESQNSADLIHTTSDTLSYLSLSTQPNIKYKSTPDPLSVYVPLDSLTEETIDSIVSTVQQSNKKDWNHSRRTLLAFLLAIKNKVSDIEKQDSKNTFDKQIVQHARKVGKWLVEKDHSGNINKLDWDELRKTYEQMASENDDGMARHYSVTNVEPYYELTIEGLHADINQSREYMARFRSHGWEPNELKIYWNVQQLENLCPKHETQAEQVEVRDEEKTDVNSETKHTLKDTTKVETKLEKNEEVKNEATVDVKNESNNEVRSEVKGESNEEAKNEATVEAKTESKNEVRDQVKDELNEETNGEPTVETKTESNNEVRSEVNDEAKAENFPPHDPSDADVIRALRQCPVSKRNNAGKITYVNKGIEKAVFDVPEDAQIIVLNFANERSPGGGYLRHAWAQEEIILYNSDGYRALLDLKYGRMGGGYAIPEFGLAYVRDICFFDKKTDKNRKADMLVSACYCLTGSPQLYDNPKTHEEWETKNLAKFNAFMAAAVANTKGDGSNTYLLLGPIGTGAFGNDVTKIGNVFRKVLTSKLMGTNGPIAKAFENIWGKSAGLDPLHRLTTISIHFGTGIIKTMYHIQLICLVMHVVSFSYLIECTRIPDSILDLNEDAYHDEPSKIYLGSPSIIRLSSGRLVASHDFFGPGYAFQPRNVSIYVSDNNGETWSFISYVKHSYWTTLAVYNDIIYAIGTDSDSNANIIIHRSSDNGLSWNYNGSDDGVVLFHGSFATGPTPIVIANQVMYRAIEAWPTPRWPTDFQAAIISCNLSISSKSTEDDPIMSPNNWRLTPPLIFNKEWIPKSFPNLNAPGYLEGNIVIVSKPSSKEIRILNVLRFNSIPLSNLAIILELNQTTNTLSFVSIIKFPGGMTKFTIRYDPVTEAYFSLVNPVTQNFDPTQRNILSLSYTKDLIHLSNWTIATDRLLYDDTGFTVNDSLRYTGFHYVDWQFDELSSSLFDSKASCIEWNCDGGPHIIYLIRTSYRSANSYHNSNRITYKVLKYYRKLIK</sequence>
<dbReference type="SUPFAM" id="SSF50939">
    <property type="entry name" value="Sialidases"/>
    <property type="match status" value="1"/>
</dbReference>
<dbReference type="Pfam" id="PF10021">
    <property type="entry name" value="PARG_cat_microb"/>
    <property type="match status" value="1"/>
</dbReference>
<dbReference type="NCBIfam" id="TIGR02452">
    <property type="entry name" value="TIGR02452 family protein"/>
    <property type="match status" value="1"/>
</dbReference>
<dbReference type="InterPro" id="IPR043472">
    <property type="entry name" value="Macro_dom-like"/>
</dbReference>
<dbReference type="Gene3D" id="3.40.220.10">
    <property type="entry name" value="Leucine Aminopeptidase, subunit E, domain 1"/>
    <property type="match status" value="1"/>
</dbReference>
<comment type="caution">
    <text evidence="3">The sequence shown here is derived from an EMBL/GenBank/DDBJ whole genome shotgun (WGS) entry which is preliminary data.</text>
</comment>
<evidence type="ECO:0000313" key="3">
    <source>
        <dbReference type="EMBL" id="CAF0765715.1"/>
    </source>
</evidence>
<dbReference type="PANTHER" id="PTHR35596:SF1">
    <property type="entry name" value="MICROBIAL-TYPE PARG CATALYTIC DOMAIN-CONTAINING PROTEIN"/>
    <property type="match status" value="1"/>
</dbReference>
<dbReference type="EMBL" id="CAJOAX010001225">
    <property type="protein sequence ID" value="CAF3697071.1"/>
    <property type="molecule type" value="Genomic_DNA"/>
</dbReference>
<dbReference type="CDD" id="cd15482">
    <property type="entry name" value="Sialidase_non-viral"/>
    <property type="match status" value="1"/>
</dbReference>
<evidence type="ECO:0000313" key="4">
    <source>
        <dbReference type="EMBL" id="CAF3697071.1"/>
    </source>
</evidence>
<dbReference type="AlphaFoldDB" id="A0A813QDZ0"/>
<feature type="region of interest" description="Disordered" evidence="1">
    <location>
        <begin position="208"/>
        <end position="338"/>
    </location>
</feature>
<feature type="compositionally biased region" description="Basic and acidic residues" evidence="1">
    <location>
        <begin position="307"/>
        <end position="327"/>
    </location>
</feature>
<feature type="domain" description="Microbial-type PARG catalytic" evidence="2">
    <location>
        <begin position="348"/>
        <end position="416"/>
    </location>
</feature>
<accession>A0A813QDZ0</accession>
<gene>
    <name evidence="4" type="ORF">OTI717_LOCUS12274</name>
    <name evidence="3" type="ORF">RFH988_LOCUS2082</name>
</gene>
<reference evidence="3" key="1">
    <citation type="submission" date="2021-02" db="EMBL/GenBank/DDBJ databases">
        <authorList>
            <person name="Nowell W R."/>
        </authorList>
    </citation>
    <scope>NUCLEOTIDE SEQUENCE</scope>
</reference>
<organism evidence="3 5">
    <name type="scientific">Rotaria sordida</name>
    <dbReference type="NCBI Taxonomy" id="392033"/>
    <lineage>
        <taxon>Eukaryota</taxon>
        <taxon>Metazoa</taxon>
        <taxon>Spiralia</taxon>
        <taxon>Gnathifera</taxon>
        <taxon>Rotifera</taxon>
        <taxon>Eurotatoria</taxon>
        <taxon>Bdelloidea</taxon>
        <taxon>Philodinida</taxon>
        <taxon>Philodinidae</taxon>
        <taxon>Rotaria</taxon>
    </lineage>
</organism>
<protein>
    <recommendedName>
        <fullName evidence="2">Microbial-type PARG catalytic domain-containing protein</fullName>
    </recommendedName>
</protein>
<evidence type="ECO:0000259" key="2">
    <source>
        <dbReference type="Pfam" id="PF10021"/>
    </source>
</evidence>
<dbReference type="Gene3D" id="2.120.10.10">
    <property type="match status" value="1"/>
</dbReference>
<dbReference type="InterPro" id="IPR012664">
    <property type="entry name" value="CHP02452"/>
</dbReference>